<sequence>MLDKKQQPVALITGSAKRLGRQTAITLHNAGYNVIIHCNRSRDAADTLAKILNNQRQESAAVLQADLLDENGWQSFATDAIACFGGLDVLVNNASSFFPTPVAQATIEHWQDLFGSNVKAPYFLSQALAPELAKRGGVIINMVDIHAEKPLAGHSLYCMAKAALLMMTKSLACELAPTIRVNGIAPGAILWPPEQSVQLSEQDKAAILRQIPLQQLGSPDDIANSVLFLVQSPYITGQILAVDGGRSLSSTSKA</sequence>
<dbReference type="PRINTS" id="PR00081">
    <property type="entry name" value="GDHRDH"/>
</dbReference>
<dbReference type="PANTHER" id="PTHR43639:SF1">
    <property type="entry name" value="SHORT-CHAIN DEHYDROGENASE_REDUCTASE FAMILY PROTEIN"/>
    <property type="match status" value="1"/>
</dbReference>
<dbReference type="EC" id="1.5.1.33" evidence="3"/>
<dbReference type="Proteomes" id="UP001231109">
    <property type="component" value="Unassembled WGS sequence"/>
</dbReference>
<keyword evidence="2 3" id="KW-0560">Oxidoreductase</keyword>
<name>A0ABT9HUC6_9GAMM</name>
<dbReference type="InterPro" id="IPR002347">
    <property type="entry name" value="SDR_fam"/>
</dbReference>
<reference evidence="3 4" key="1">
    <citation type="submission" date="2022-11" db="EMBL/GenBank/DDBJ databases">
        <title>Viruses from the air-sea interface of a natural surface slick.</title>
        <authorList>
            <person name="Rahlff J."/>
            <person name="Holmfeldt K."/>
        </authorList>
    </citation>
    <scope>NUCLEOTIDE SEQUENCE [LARGE SCALE GENOMIC DNA]</scope>
    <source>
        <strain evidence="3 4">SMS4</strain>
    </source>
</reference>
<evidence type="ECO:0000313" key="3">
    <source>
        <dbReference type="EMBL" id="MDP5134727.1"/>
    </source>
</evidence>
<gene>
    <name evidence="3" type="ORF">ORJ04_02030</name>
</gene>
<protein>
    <submittedName>
        <fullName evidence="3">Pteridine reductase</fullName>
        <ecNumber evidence="3">1.5.1.33</ecNumber>
    </submittedName>
</protein>
<dbReference type="RefSeq" id="WP_305973432.1">
    <property type="nucleotide sequence ID" value="NZ_JAPJDZ010000002.1"/>
</dbReference>
<dbReference type="PROSITE" id="PS00061">
    <property type="entry name" value="ADH_SHORT"/>
    <property type="match status" value="1"/>
</dbReference>
<dbReference type="Gene3D" id="3.40.50.720">
    <property type="entry name" value="NAD(P)-binding Rossmann-like Domain"/>
    <property type="match status" value="1"/>
</dbReference>
<evidence type="ECO:0000256" key="2">
    <source>
        <dbReference type="ARBA" id="ARBA00023002"/>
    </source>
</evidence>
<accession>A0ABT9HUC6</accession>
<proteinExistence type="inferred from homology"/>
<dbReference type="InterPro" id="IPR020904">
    <property type="entry name" value="Sc_DH/Rdtase_CS"/>
</dbReference>
<organism evidence="3 4">
    <name type="scientific">Rheinheimera baltica</name>
    <dbReference type="NCBI Taxonomy" id="67576"/>
    <lineage>
        <taxon>Bacteria</taxon>
        <taxon>Pseudomonadati</taxon>
        <taxon>Pseudomonadota</taxon>
        <taxon>Gammaproteobacteria</taxon>
        <taxon>Chromatiales</taxon>
        <taxon>Chromatiaceae</taxon>
        <taxon>Rheinheimera</taxon>
    </lineage>
</organism>
<comment type="similarity">
    <text evidence="1">Belongs to the short-chain dehydrogenases/reductases (SDR) family.</text>
</comment>
<comment type="caution">
    <text evidence="3">The sequence shown here is derived from an EMBL/GenBank/DDBJ whole genome shotgun (WGS) entry which is preliminary data.</text>
</comment>
<dbReference type="InterPro" id="IPR036291">
    <property type="entry name" value="NAD(P)-bd_dom_sf"/>
</dbReference>
<dbReference type="PANTHER" id="PTHR43639">
    <property type="entry name" value="OXIDOREDUCTASE, SHORT-CHAIN DEHYDROGENASE/REDUCTASE FAMILY (AFU_ORTHOLOGUE AFUA_5G02870)"/>
    <property type="match status" value="1"/>
</dbReference>
<dbReference type="PRINTS" id="PR00080">
    <property type="entry name" value="SDRFAMILY"/>
</dbReference>
<dbReference type="EMBL" id="JAPJDZ010000002">
    <property type="protein sequence ID" value="MDP5134727.1"/>
    <property type="molecule type" value="Genomic_DNA"/>
</dbReference>
<evidence type="ECO:0000313" key="4">
    <source>
        <dbReference type="Proteomes" id="UP001231109"/>
    </source>
</evidence>
<evidence type="ECO:0000256" key="1">
    <source>
        <dbReference type="ARBA" id="ARBA00006484"/>
    </source>
</evidence>
<dbReference type="NCBIfam" id="NF006598">
    <property type="entry name" value="PRK09135.1"/>
    <property type="match status" value="1"/>
</dbReference>
<dbReference type="Pfam" id="PF13561">
    <property type="entry name" value="adh_short_C2"/>
    <property type="match status" value="1"/>
</dbReference>
<keyword evidence="4" id="KW-1185">Reference proteome</keyword>
<dbReference type="SUPFAM" id="SSF51735">
    <property type="entry name" value="NAD(P)-binding Rossmann-fold domains"/>
    <property type="match status" value="1"/>
</dbReference>
<dbReference type="GO" id="GO:0047040">
    <property type="term" value="F:pteridine reductase activity"/>
    <property type="evidence" value="ECO:0007669"/>
    <property type="project" value="UniProtKB-EC"/>
</dbReference>